<name>A0ABN9ULF0_9DINO</name>
<feature type="region of interest" description="Disordered" evidence="1">
    <location>
        <begin position="33"/>
        <end position="55"/>
    </location>
</feature>
<evidence type="ECO:0000313" key="4">
    <source>
        <dbReference type="Proteomes" id="UP001189429"/>
    </source>
</evidence>
<gene>
    <name evidence="3" type="ORF">PCOR1329_LOCUS49586</name>
</gene>
<dbReference type="Proteomes" id="UP001189429">
    <property type="component" value="Unassembled WGS sequence"/>
</dbReference>
<reference evidence="3" key="1">
    <citation type="submission" date="2023-10" db="EMBL/GenBank/DDBJ databases">
        <authorList>
            <person name="Chen Y."/>
            <person name="Shah S."/>
            <person name="Dougan E. K."/>
            <person name="Thang M."/>
            <person name="Chan C."/>
        </authorList>
    </citation>
    <scope>NUCLEOTIDE SEQUENCE [LARGE SCALE GENOMIC DNA]</scope>
</reference>
<feature type="non-terminal residue" evidence="3">
    <location>
        <position position="902"/>
    </location>
</feature>
<accession>A0ABN9ULF0</accession>
<dbReference type="Pfam" id="PF00078">
    <property type="entry name" value="RVT_1"/>
    <property type="match status" value="1"/>
</dbReference>
<sequence length="902" mass="97398">TGSKLSKEQWQEQAGHALGPALGVLAPARWPAAGSLSSARPLPRPERRRVCWGPGPGRQRMSRWRLAGCPSGLTNLPRASRSPVAAPERKADLDHGALAEAGGRGADKAAQLPVLQALGEVGGPRALEREPQKWPAYVDAAAFAQLGCDATRMPWSMALYGRQMTRFGRLEERERFWEMLASLRALRGPQRFDLFGARIGQFMAATQQSVNSHGSWRLVWLITGFPDPRSRSGRPPGGPARAAGVAASVAYLRETALDGALRRRGGDAANDRGSKGVNATPDRGGVAGIHGAVTAAPVCVRVIHWVAVAALLRLAQPGGLPLRAGLPVRAGLFCVEKKGVCGLGVIIDGWRRNSHEKSPREVFLQYALAAEIPGGRRACLERLATALYASQFAELFLQRGGCFSISAGDAEDFFYLLQRPGARVQDAALGFDPGSSELLERRVFYGVGVYPGDRAVIGLGDGLASGPIRACVESAGHAIGGFVPSRNFGNNIVELDGASREYSQQDNVSVAMPLLVSFDFQQAFPSVAHQWLFLVLRRAGLPEALCWFFAELYRCVQCWSANACSSSINNSVYGNAALLYYIQSGIVQGCPGSGFLFAVAADPFMLDFDWSINRRALGLVRACADDVGAAIRTIRALKIFFRIFRAAARVAALVLKPSKCKIVPLCGPFSEETHDQYAQWIADHLPTWSSFKIVPELLHLGLYLGPAVHLQSWHAPIQKWRERGLILAQQQGPHRVTAQLYSSRVTSVLTYVAQFMPLPAEILSSEAALLARLWRSPHCVISRAGFFNLWRWGGPKFPSALILSSATLLRSSATTLQSWPSVLASLRETADRCLPLPIRAAGSLSPSFWRQPSFAEFLSSAAACYPANIGQDLVTSSSPARELLAAAATSAVTSLPPPPPNR</sequence>
<feature type="domain" description="Reverse transcriptase" evidence="2">
    <location>
        <begin position="514"/>
        <end position="663"/>
    </location>
</feature>
<keyword evidence="4" id="KW-1185">Reference proteome</keyword>
<comment type="caution">
    <text evidence="3">The sequence shown here is derived from an EMBL/GenBank/DDBJ whole genome shotgun (WGS) entry which is preliminary data.</text>
</comment>
<evidence type="ECO:0000313" key="3">
    <source>
        <dbReference type="EMBL" id="CAK0860694.1"/>
    </source>
</evidence>
<organism evidence="3 4">
    <name type="scientific">Prorocentrum cordatum</name>
    <dbReference type="NCBI Taxonomy" id="2364126"/>
    <lineage>
        <taxon>Eukaryota</taxon>
        <taxon>Sar</taxon>
        <taxon>Alveolata</taxon>
        <taxon>Dinophyceae</taxon>
        <taxon>Prorocentrales</taxon>
        <taxon>Prorocentraceae</taxon>
        <taxon>Prorocentrum</taxon>
    </lineage>
</organism>
<dbReference type="InterPro" id="IPR000477">
    <property type="entry name" value="RT_dom"/>
</dbReference>
<protein>
    <recommendedName>
        <fullName evidence="2">Reverse transcriptase domain-containing protein</fullName>
    </recommendedName>
</protein>
<evidence type="ECO:0000256" key="1">
    <source>
        <dbReference type="SAM" id="MobiDB-lite"/>
    </source>
</evidence>
<feature type="non-terminal residue" evidence="3">
    <location>
        <position position="1"/>
    </location>
</feature>
<proteinExistence type="predicted"/>
<dbReference type="EMBL" id="CAUYUJ010016003">
    <property type="protein sequence ID" value="CAK0860694.1"/>
    <property type="molecule type" value="Genomic_DNA"/>
</dbReference>
<evidence type="ECO:0000259" key="2">
    <source>
        <dbReference type="Pfam" id="PF00078"/>
    </source>
</evidence>